<organism evidence="4 5">
    <name type="scientific">Weissella minor</name>
    <dbReference type="NCBI Taxonomy" id="1620"/>
    <lineage>
        <taxon>Bacteria</taxon>
        <taxon>Bacillati</taxon>
        <taxon>Bacillota</taxon>
        <taxon>Bacilli</taxon>
        <taxon>Lactobacillales</taxon>
        <taxon>Lactobacillaceae</taxon>
        <taxon>Weissella</taxon>
    </lineage>
</organism>
<dbReference type="PANTHER" id="PTHR43479">
    <property type="entry name" value="ACREF/ENVCD OPERON REPRESSOR-RELATED"/>
    <property type="match status" value="1"/>
</dbReference>
<name>A0A0R2JQI2_9LACO</name>
<comment type="caution">
    <text evidence="4">The sequence shown here is derived from an EMBL/GenBank/DDBJ whole genome shotgun (WGS) entry which is preliminary data.</text>
</comment>
<proteinExistence type="predicted"/>
<gene>
    <name evidence="4" type="ORF">IV67_GL000319</name>
</gene>
<dbReference type="PROSITE" id="PS50977">
    <property type="entry name" value="HTH_TETR_2"/>
    <property type="match status" value="1"/>
</dbReference>
<feature type="domain" description="HTH tetR-type" evidence="3">
    <location>
        <begin position="9"/>
        <end position="69"/>
    </location>
</feature>
<dbReference type="EMBL" id="JQCD01000024">
    <property type="protein sequence ID" value="KRN76810.1"/>
    <property type="molecule type" value="Genomic_DNA"/>
</dbReference>
<protein>
    <submittedName>
        <fullName evidence="4">TetR family transcriptional regulator</fullName>
    </submittedName>
</protein>
<dbReference type="InterPro" id="IPR009057">
    <property type="entry name" value="Homeodomain-like_sf"/>
</dbReference>
<reference evidence="4 5" key="1">
    <citation type="journal article" date="2015" name="Genome Announc.">
        <title>Expanding the biotechnology potential of lactobacilli through comparative genomics of 213 strains and associated genera.</title>
        <authorList>
            <person name="Sun Z."/>
            <person name="Harris H.M."/>
            <person name="McCann A."/>
            <person name="Guo C."/>
            <person name="Argimon S."/>
            <person name="Zhang W."/>
            <person name="Yang X."/>
            <person name="Jeffery I.B."/>
            <person name="Cooney J.C."/>
            <person name="Kagawa T.F."/>
            <person name="Liu W."/>
            <person name="Song Y."/>
            <person name="Salvetti E."/>
            <person name="Wrobel A."/>
            <person name="Rasinkangas P."/>
            <person name="Parkhill J."/>
            <person name="Rea M.C."/>
            <person name="O'Sullivan O."/>
            <person name="Ritari J."/>
            <person name="Douillard F.P."/>
            <person name="Paul Ross R."/>
            <person name="Yang R."/>
            <person name="Briner A.E."/>
            <person name="Felis G.E."/>
            <person name="de Vos W.M."/>
            <person name="Barrangou R."/>
            <person name="Klaenhammer T.R."/>
            <person name="Caufield P.W."/>
            <person name="Cui Y."/>
            <person name="Zhang H."/>
            <person name="O'Toole P.W."/>
        </authorList>
    </citation>
    <scope>NUCLEOTIDE SEQUENCE [LARGE SCALE GENOMIC DNA]</scope>
    <source>
        <strain evidence="4 5">DSM 20014</strain>
    </source>
</reference>
<dbReference type="SUPFAM" id="SSF46689">
    <property type="entry name" value="Homeodomain-like"/>
    <property type="match status" value="1"/>
</dbReference>
<evidence type="ECO:0000313" key="4">
    <source>
        <dbReference type="EMBL" id="KRN76810.1"/>
    </source>
</evidence>
<feature type="DNA-binding region" description="H-T-H motif" evidence="2">
    <location>
        <begin position="32"/>
        <end position="51"/>
    </location>
</feature>
<dbReference type="InterPro" id="IPR050624">
    <property type="entry name" value="HTH-type_Tx_Regulator"/>
</dbReference>
<dbReference type="Gene3D" id="1.10.357.10">
    <property type="entry name" value="Tetracycline Repressor, domain 2"/>
    <property type="match status" value="1"/>
</dbReference>
<dbReference type="Pfam" id="PF00440">
    <property type="entry name" value="TetR_N"/>
    <property type="match status" value="1"/>
</dbReference>
<sequence>MDKMRKRDEKKLIALEQAALDLVQENGLSQLTINKLAKRAGVSVATAYIYFENKADLLGHLYQTAREQLIDSIPEPNEQDAISLQFETVMRAYAHNFNEAPKALNFMAALAANPEYLPEALQGNTTLLGPAMLAVIKRGYLAQMLLTDNVDLIIAQALQPLQWLYQVRAQNQVVVASAELDQLIAMATRAIFKA</sequence>
<dbReference type="STRING" id="1620.IV67_GL000319"/>
<evidence type="ECO:0000256" key="2">
    <source>
        <dbReference type="PROSITE-ProRule" id="PRU00335"/>
    </source>
</evidence>
<dbReference type="InterPro" id="IPR023772">
    <property type="entry name" value="DNA-bd_HTH_TetR-type_CS"/>
</dbReference>
<dbReference type="Proteomes" id="UP000051673">
    <property type="component" value="Unassembled WGS sequence"/>
</dbReference>
<dbReference type="PATRIC" id="fig|1620.3.peg.324"/>
<evidence type="ECO:0000259" key="3">
    <source>
        <dbReference type="PROSITE" id="PS50977"/>
    </source>
</evidence>
<dbReference type="PANTHER" id="PTHR43479:SF11">
    <property type="entry name" value="ACREF_ENVCD OPERON REPRESSOR-RELATED"/>
    <property type="match status" value="1"/>
</dbReference>
<dbReference type="PRINTS" id="PR00455">
    <property type="entry name" value="HTHTETR"/>
</dbReference>
<evidence type="ECO:0000256" key="1">
    <source>
        <dbReference type="ARBA" id="ARBA00023125"/>
    </source>
</evidence>
<keyword evidence="1 2" id="KW-0238">DNA-binding</keyword>
<dbReference type="AlphaFoldDB" id="A0A0R2JQI2"/>
<dbReference type="PROSITE" id="PS01081">
    <property type="entry name" value="HTH_TETR_1"/>
    <property type="match status" value="1"/>
</dbReference>
<keyword evidence="5" id="KW-1185">Reference proteome</keyword>
<evidence type="ECO:0000313" key="5">
    <source>
        <dbReference type="Proteomes" id="UP000051673"/>
    </source>
</evidence>
<dbReference type="GO" id="GO:0003677">
    <property type="term" value="F:DNA binding"/>
    <property type="evidence" value="ECO:0007669"/>
    <property type="project" value="UniProtKB-UniRule"/>
</dbReference>
<accession>A0A0R2JQI2</accession>
<dbReference type="InterPro" id="IPR001647">
    <property type="entry name" value="HTH_TetR"/>
</dbReference>